<keyword evidence="7 11" id="KW-0456">Lyase</keyword>
<feature type="domain" description="Orotidine 5'-phosphate decarboxylase" evidence="12">
    <location>
        <begin position="6"/>
        <end position="231"/>
    </location>
</feature>
<keyword evidence="14" id="KW-1185">Reference proteome</keyword>
<feature type="binding site" evidence="10">
    <location>
        <position position="34"/>
    </location>
    <ligand>
        <name>substrate</name>
    </ligand>
</feature>
<dbReference type="Gene3D" id="3.20.20.70">
    <property type="entry name" value="Aldolase class I"/>
    <property type="match status" value="1"/>
</dbReference>
<dbReference type="AlphaFoldDB" id="V9TTC8"/>
<feature type="binding site" evidence="10">
    <location>
        <position position="216"/>
    </location>
    <ligand>
        <name>substrate</name>
    </ligand>
</feature>
<evidence type="ECO:0000256" key="9">
    <source>
        <dbReference type="PIRSR" id="PIRSR614732-1"/>
    </source>
</evidence>
<comment type="function">
    <text evidence="1">Catalyzes the decarboxylation of orotidine 5'-monophosphate (OMP) to uridine 5'-monophosphate (UMP).</text>
</comment>
<evidence type="ECO:0000313" key="13">
    <source>
        <dbReference type="EMBL" id="AHC73841.1"/>
    </source>
</evidence>
<dbReference type="CDD" id="cd04725">
    <property type="entry name" value="OMP_decarboxylase_like"/>
    <property type="match status" value="1"/>
</dbReference>
<dbReference type="GO" id="GO:0005829">
    <property type="term" value="C:cytosol"/>
    <property type="evidence" value="ECO:0007669"/>
    <property type="project" value="TreeGrafter"/>
</dbReference>
<dbReference type="GO" id="GO:0006207">
    <property type="term" value="P:'de novo' pyrimidine nucleobase biosynthetic process"/>
    <property type="evidence" value="ECO:0007669"/>
    <property type="project" value="InterPro"/>
</dbReference>
<evidence type="ECO:0000256" key="4">
    <source>
        <dbReference type="ARBA" id="ARBA00021923"/>
    </source>
</evidence>
<dbReference type="EC" id="4.1.1.23" evidence="3 11"/>
<dbReference type="PANTHER" id="PTHR32119">
    <property type="entry name" value="OROTIDINE 5'-PHOSPHATE DECARBOXYLASE"/>
    <property type="match status" value="1"/>
</dbReference>
<evidence type="ECO:0000313" key="14">
    <source>
        <dbReference type="Proteomes" id="UP000018700"/>
    </source>
</evidence>
<evidence type="ECO:0000256" key="8">
    <source>
        <dbReference type="ARBA" id="ARBA00049157"/>
    </source>
</evidence>
<feature type="binding site" evidence="10">
    <location>
        <position position="12"/>
    </location>
    <ligand>
        <name>substrate</name>
    </ligand>
</feature>
<proteinExistence type="inferred from homology"/>
<dbReference type="GO" id="GO:0004590">
    <property type="term" value="F:orotidine-5'-phosphate decarboxylase activity"/>
    <property type="evidence" value="ECO:0007669"/>
    <property type="project" value="UniProtKB-EC"/>
</dbReference>
<gene>
    <name evidence="13" type="primary">pyrF</name>
    <name evidence="13" type="ORF">P856_630</name>
</gene>
<dbReference type="EMBL" id="CP006745">
    <property type="protein sequence ID" value="AHC73841.1"/>
    <property type="molecule type" value="Genomic_DNA"/>
</dbReference>
<evidence type="ECO:0000256" key="7">
    <source>
        <dbReference type="ARBA" id="ARBA00023239"/>
    </source>
</evidence>
<dbReference type="SMART" id="SM00934">
    <property type="entry name" value="OMPdecase"/>
    <property type="match status" value="1"/>
</dbReference>
<dbReference type="InterPro" id="IPR011060">
    <property type="entry name" value="RibuloseP-bd_barrel"/>
</dbReference>
<evidence type="ECO:0000256" key="3">
    <source>
        <dbReference type="ARBA" id="ARBA00012321"/>
    </source>
</evidence>
<reference evidence="13 14" key="1">
    <citation type="journal article" date="2013" name="PLoS ONE">
        <title>Bacterial endosymbiosis in a chordate host: long-term co-evolution and conservation of secondary metabolism.</title>
        <authorList>
            <person name="Kwan J.C."/>
            <person name="Schmidt E.W."/>
        </authorList>
    </citation>
    <scope>NUCLEOTIDE SEQUENCE [LARGE SCALE GENOMIC DNA]</scope>
    <source>
        <strain evidence="14">faulkneri L5</strain>
    </source>
</reference>
<feature type="active site" description="For OMPdecase activity" evidence="9">
    <location>
        <position position="62"/>
    </location>
</feature>
<evidence type="ECO:0000256" key="5">
    <source>
        <dbReference type="ARBA" id="ARBA00022793"/>
    </source>
</evidence>
<comment type="pathway">
    <text evidence="2 11">Pyrimidine metabolism; UMP biosynthesis via de novo pathway; UMP from orotate: step 2/2.</text>
</comment>
<comment type="catalytic activity">
    <reaction evidence="8 11">
        <text>orotidine 5'-phosphate + H(+) = UMP + CO2</text>
        <dbReference type="Rhea" id="RHEA:11596"/>
        <dbReference type="ChEBI" id="CHEBI:15378"/>
        <dbReference type="ChEBI" id="CHEBI:16526"/>
        <dbReference type="ChEBI" id="CHEBI:57538"/>
        <dbReference type="ChEBI" id="CHEBI:57865"/>
        <dbReference type="EC" id="4.1.1.23"/>
    </reaction>
</comment>
<evidence type="ECO:0000256" key="6">
    <source>
        <dbReference type="ARBA" id="ARBA00022975"/>
    </source>
</evidence>
<feature type="binding site" evidence="10">
    <location>
        <position position="195"/>
    </location>
    <ligand>
        <name>substrate</name>
    </ligand>
</feature>
<dbReference type="PATRIC" id="fig|1401328.3.peg.631"/>
<dbReference type="InterPro" id="IPR018089">
    <property type="entry name" value="OMPdecase_AS"/>
</dbReference>
<evidence type="ECO:0000256" key="11">
    <source>
        <dbReference type="RuleBase" id="RU000512"/>
    </source>
</evidence>
<dbReference type="NCBIfam" id="NF001273">
    <property type="entry name" value="PRK00230.1"/>
    <property type="match status" value="1"/>
</dbReference>
<evidence type="ECO:0000256" key="2">
    <source>
        <dbReference type="ARBA" id="ARBA00004861"/>
    </source>
</evidence>
<comment type="similarity">
    <text evidence="11">Belongs to the OMP decarboxylase family.</text>
</comment>
<dbReference type="Proteomes" id="UP000018700">
    <property type="component" value="Chromosome"/>
</dbReference>
<dbReference type="NCBIfam" id="TIGR01740">
    <property type="entry name" value="pyrF"/>
    <property type="match status" value="1"/>
</dbReference>
<dbReference type="HOGENOM" id="CLU_067069_0_0_5"/>
<dbReference type="eggNOG" id="COG0284">
    <property type="taxonomic scope" value="Bacteria"/>
</dbReference>
<feature type="binding site" evidence="10">
    <location>
        <position position="215"/>
    </location>
    <ligand>
        <name>substrate</name>
    </ligand>
</feature>
<dbReference type="KEGG" id="efk:P856_630"/>
<feature type="active site" description="For OMPdecase activity" evidence="9">
    <location>
        <position position="65"/>
    </location>
</feature>
<dbReference type="STRING" id="1401328.P856_630"/>
<dbReference type="InterPro" id="IPR014732">
    <property type="entry name" value="OMPdecase"/>
</dbReference>
<evidence type="ECO:0000259" key="12">
    <source>
        <dbReference type="SMART" id="SM00934"/>
    </source>
</evidence>
<feature type="binding site" evidence="10">
    <location>
        <position position="186"/>
    </location>
    <ligand>
        <name>substrate</name>
    </ligand>
</feature>
<dbReference type="InterPro" id="IPR001754">
    <property type="entry name" value="OMPdeCOase_dom"/>
</dbReference>
<dbReference type="Pfam" id="PF00215">
    <property type="entry name" value="OMPdecase"/>
    <property type="match status" value="1"/>
</dbReference>
<dbReference type="GO" id="GO:0044205">
    <property type="term" value="P:'de novo' UMP biosynthetic process"/>
    <property type="evidence" value="ECO:0007669"/>
    <property type="project" value="UniProtKB-UniPathway"/>
</dbReference>
<evidence type="ECO:0000256" key="10">
    <source>
        <dbReference type="PIRSR" id="PIRSR614732-2"/>
    </source>
</evidence>
<name>V9TTC8_9PROT</name>
<dbReference type="RefSeq" id="WP_025300719.1">
    <property type="nucleotide sequence ID" value="NZ_CP006745.1"/>
</dbReference>
<dbReference type="SUPFAM" id="SSF51366">
    <property type="entry name" value="Ribulose-phoshate binding barrel"/>
    <property type="match status" value="1"/>
</dbReference>
<keyword evidence="6 11" id="KW-0665">Pyrimidine biosynthesis</keyword>
<keyword evidence="5 11" id="KW-0210">Decarboxylase</keyword>
<dbReference type="PROSITE" id="PS00156">
    <property type="entry name" value="OMPDECASE"/>
    <property type="match status" value="1"/>
</dbReference>
<dbReference type="OrthoDB" id="9806203at2"/>
<feature type="active site" description="For OMPdecase activity" evidence="9">
    <location>
        <position position="60"/>
    </location>
</feature>
<dbReference type="InterPro" id="IPR013785">
    <property type="entry name" value="Aldolase_TIM"/>
</dbReference>
<feature type="binding site" evidence="10">
    <location>
        <position position="125"/>
    </location>
    <ligand>
        <name>substrate</name>
    </ligand>
</feature>
<dbReference type="UniPathway" id="UPA00070">
    <property type="reaction ID" value="UER00120"/>
</dbReference>
<sequence length="236" mass="25297">MNTCERIFVAIDTTDMEEAKSLVTRLRKHVGGIKLGINFHNTNGHDGVRKIAEDIPLFLDLKYHDIPNTVAGAVRSAVSVCRPKIINVHASGGVAMMLAAVEANLETADKIGITPPLMIAVTVLTSIDDDDLAMIGQSCPSRIQVKRLALLAKKSGCDGVVCSPHEIRILRLNCGDGFRLVVPGIRPFDLTKDDQKRKMTPKAAIAAGADYLVIGRPITQAPNPAAAAKSISNMLL</sequence>
<protein>
    <recommendedName>
        <fullName evidence="4 11">Orotidine 5'-phosphate decarboxylase</fullName>
        <ecNumber evidence="3 11">4.1.1.23</ecNumber>
    </recommendedName>
</protein>
<dbReference type="PANTHER" id="PTHR32119:SF2">
    <property type="entry name" value="OROTIDINE 5'-PHOSPHATE DECARBOXYLASE"/>
    <property type="match status" value="1"/>
</dbReference>
<evidence type="ECO:0000256" key="1">
    <source>
        <dbReference type="ARBA" id="ARBA00002356"/>
    </source>
</evidence>
<accession>V9TTC8</accession>
<organism evidence="13 14">
    <name type="scientific">Candidatus Endolissoclinum faulkneri L5</name>
    <dbReference type="NCBI Taxonomy" id="1401328"/>
    <lineage>
        <taxon>Bacteria</taxon>
        <taxon>Pseudomonadati</taxon>
        <taxon>Pseudomonadota</taxon>
        <taxon>Alphaproteobacteria</taxon>
        <taxon>Rhodospirillales</taxon>
        <taxon>Rhodospirillaceae</taxon>
        <taxon>Candidatus Endolissoclinum</taxon>
    </lineage>
</organism>